<comment type="subcellular location">
    <subcellularLocation>
        <location evidence="2">Cytoplasm</location>
    </subcellularLocation>
    <subcellularLocation>
        <location evidence="1">Nucleus</location>
    </subcellularLocation>
</comment>
<feature type="compositionally biased region" description="Basic and acidic residues" evidence="7">
    <location>
        <begin position="75"/>
        <end position="91"/>
    </location>
</feature>
<feature type="compositionally biased region" description="Basic residues" evidence="7">
    <location>
        <begin position="58"/>
        <end position="74"/>
    </location>
</feature>
<accession>A0A8H6FMY5</accession>
<organism evidence="8 9">
    <name type="scientific">Letharia columbiana</name>
    <dbReference type="NCBI Taxonomy" id="112416"/>
    <lineage>
        <taxon>Eukaryota</taxon>
        <taxon>Fungi</taxon>
        <taxon>Dikarya</taxon>
        <taxon>Ascomycota</taxon>
        <taxon>Pezizomycotina</taxon>
        <taxon>Lecanoromycetes</taxon>
        <taxon>OSLEUM clade</taxon>
        <taxon>Lecanoromycetidae</taxon>
        <taxon>Lecanorales</taxon>
        <taxon>Lecanorineae</taxon>
        <taxon>Parmeliaceae</taxon>
        <taxon>Letharia</taxon>
    </lineage>
</organism>
<comment type="caution">
    <text evidence="8">The sequence shown here is derived from an EMBL/GenBank/DDBJ whole genome shotgun (WGS) entry which is preliminary data.</text>
</comment>
<protein>
    <recommendedName>
        <fullName evidence="10">Ribosome biogenesis protein Alb1</fullName>
    </recommendedName>
</protein>
<name>A0A8H6FMY5_9LECA</name>
<dbReference type="Proteomes" id="UP000578531">
    <property type="component" value="Unassembled WGS sequence"/>
</dbReference>
<evidence type="ECO:0008006" key="10">
    <source>
        <dbReference type="Google" id="ProtNLM"/>
    </source>
</evidence>
<dbReference type="EMBL" id="JACCJC010000056">
    <property type="protein sequence ID" value="KAF6231484.1"/>
    <property type="molecule type" value="Genomic_DNA"/>
</dbReference>
<feature type="region of interest" description="Disordered" evidence="7">
    <location>
        <begin position="110"/>
        <end position="159"/>
    </location>
</feature>
<evidence type="ECO:0000256" key="4">
    <source>
        <dbReference type="ARBA" id="ARBA00022490"/>
    </source>
</evidence>
<keyword evidence="5" id="KW-0690">Ribosome biogenesis</keyword>
<dbReference type="GO" id="GO:0005737">
    <property type="term" value="C:cytoplasm"/>
    <property type="evidence" value="ECO:0007669"/>
    <property type="project" value="UniProtKB-SubCell"/>
</dbReference>
<proteinExistence type="predicted"/>
<dbReference type="Pfam" id="PF09135">
    <property type="entry name" value="Alb1"/>
    <property type="match status" value="1"/>
</dbReference>
<evidence type="ECO:0000256" key="7">
    <source>
        <dbReference type="SAM" id="MobiDB-lite"/>
    </source>
</evidence>
<evidence type="ECO:0000256" key="3">
    <source>
        <dbReference type="ARBA" id="ARBA00022448"/>
    </source>
</evidence>
<feature type="compositionally biased region" description="Acidic residues" evidence="7">
    <location>
        <begin position="122"/>
        <end position="131"/>
    </location>
</feature>
<sequence>MAKTARLKTSNKAPSPHSRASRRAPPPTPSSTLAPTPPKTPAPPPSRSGTVLAPGRVAKAKGNGKGKVLKRKQRMRVERGKGRAEAVGEKRERRVGMVDWDELNAEIAGRKGKGKGKREGEGVDMDVDVDVDGGKAGLEDKARGKDGMKAVEEEEEEIL</sequence>
<evidence type="ECO:0000313" key="8">
    <source>
        <dbReference type="EMBL" id="KAF6231484.1"/>
    </source>
</evidence>
<keyword evidence="9" id="KW-1185">Reference proteome</keyword>
<evidence type="ECO:0000256" key="2">
    <source>
        <dbReference type="ARBA" id="ARBA00004496"/>
    </source>
</evidence>
<evidence type="ECO:0000256" key="6">
    <source>
        <dbReference type="ARBA" id="ARBA00023242"/>
    </source>
</evidence>
<reference evidence="8 9" key="1">
    <citation type="journal article" date="2020" name="Genomics">
        <title>Complete, high-quality genomes from long-read metagenomic sequencing of two wolf lichen thalli reveals enigmatic genome architecture.</title>
        <authorList>
            <person name="McKenzie S.K."/>
            <person name="Walston R.F."/>
            <person name="Allen J.L."/>
        </authorList>
    </citation>
    <scope>NUCLEOTIDE SEQUENCE [LARGE SCALE GENOMIC DNA]</scope>
    <source>
        <strain evidence="8">WasteWater2</strain>
    </source>
</reference>
<feature type="region of interest" description="Disordered" evidence="7">
    <location>
        <begin position="1"/>
        <end position="91"/>
    </location>
</feature>
<evidence type="ECO:0000256" key="5">
    <source>
        <dbReference type="ARBA" id="ARBA00022517"/>
    </source>
</evidence>
<keyword evidence="6" id="KW-0539">Nucleus</keyword>
<keyword evidence="4" id="KW-0963">Cytoplasm</keyword>
<dbReference type="GO" id="GO:0005634">
    <property type="term" value="C:nucleus"/>
    <property type="evidence" value="ECO:0007669"/>
    <property type="project" value="UniProtKB-SubCell"/>
</dbReference>
<evidence type="ECO:0000256" key="1">
    <source>
        <dbReference type="ARBA" id="ARBA00004123"/>
    </source>
</evidence>
<dbReference type="GeneID" id="59291883"/>
<dbReference type="RefSeq" id="XP_037160916.1">
    <property type="nucleotide sequence ID" value="XM_037312122.1"/>
</dbReference>
<keyword evidence="3" id="KW-0813">Transport</keyword>
<feature type="compositionally biased region" description="Basic and acidic residues" evidence="7">
    <location>
        <begin position="137"/>
        <end position="151"/>
    </location>
</feature>
<evidence type="ECO:0000313" key="9">
    <source>
        <dbReference type="Proteomes" id="UP000578531"/>
    </source>
</evidence>
<dbReference type="AlphaFoldDB" id="A0A8H6FMY5"/>
<dbReference type="GO" id="GO:0042254">
    <property type="term" value="P:ribosome biogenesis"/>
    <property type="evidence" value="ECO:0007669"/>
    <property type="project" value="UniProtKB-KW"/>
</dbReference>
<feature type="compositionally biased region" description="Pro residues" evidence="7">
    <location>
        <begin position="24"/>
        <end position="46"/>
    </location>
</feature>
<gene>
    <name evidence="8" type="ORF">HO173_010236</name>
</gene>
<dbReference type="InterPro" id="IPR022784">
    <property type="entry name" value="Ribosome_bgen_Alb1"/>
</dbReference>